<evidence type="ECO:0000259" key="7">
    <source>
        <dbReference type="Pfam" id="PF06544"/>
    </source>
</evidence>
<dbReference type="InterPro" id="IPR027104">
    <property type="entry name" value="Prp3"/>
</dbReference>
<dbReference type="PANTHER" id="PTHR14212:SF0">
    <property type="entry name" value="U4_U6 SMALL NUCLEAR RIBONUCLEOPROTEIN PRP3"/>
    <property type="match status" value="1"/>
</dbReference>
<dbReference type="InterPro" id="IPR010541">
    <property type="entry name" value="Prp3_C"/>
</dbReference>
<keyword evidence="4" id="KW-0539">Nucleus</keyword>
<sequence length="420" mass="49143">MPAKKGDSSEGRNRGLQTEINPLLLSSNPNLIKRQYKGQNPYLSTHGVEDKKIRRRFERGLKFHEKGEISANIERERASLKAAREQELQRKQLETRRQEEIKNKVENGELPNTTIGEEKFAPREVPVVEWWDKPFLDDQFKILSKYTAGDTIAAEGEESEEEDDEHPSIRYVEHPIPVKVDSSRPVAKVYLTKNEQKRIRRNKRKLQREEDETRIKMGLDPKPEPKVSLKNMMSVYENNQNITDPTAWESTVRQQVESRKRKHQDINVARHEEAQEHKKTRIVATNTGIHCKVFRFQNLSNPRIRYKLKTNAQQLSLRGLCLRVGDNGRGIIVIAGSEKSCKFYDKLVTRRIRWDENFENKETNETIDMSGNHAEKVWEGEWEDPSWGPFFMKVCQDEQELKEQLRQRNAEQLMSSINGK</sequence>
<organism evidence="9 10">
    <name type="scientific">Zygosaccharomyces rouxii</name>
    <dbReference type="NCBI Taxonomy" id="4956"/>
    <lineage>
        <taxon>Eukaryota</taxon>
        <taxon>Fungi</taxon>
        <taxon>Dikarya</taxon>
        <taxon>Ascomycota</taxon>
        <taxon>Saccharomycotina</taxon>
        <taxon>Saccharomycetes</taxon>
        <taxon>Saccharomycetales</taxon>
        <taxon>Saccharomycetaceae</taxon>
        <taxon>Zygosaccharomyces</taxon>
    </lineage>
</organism>
<comment type="caution">
    <text evidence="9">The sequence shown here is derived from an EMBL/GenBank/DDBJ whole genome shotgun (WGS) entry which is preliminary data.</text>
</comment>
<protein>
    <submittedName>
        <fullName evidence="9">Uncharacterized protein</fullName>
    </submittedName>
</protein>
<dbReference type="InterPro" id="IPR013881">
    <property type="entry name" value="Pre-mRNA_splic_Prp3_dom"/>
</dbReference>
<feature type="domain" description="Pre-mRNA-splicing factor 3" evidence="8">
    <location>
        <begin position="40"/>
        <end position="272"/>
    </location>
</feature>
<feature type="coiled-coil region" evidence="5">
    <location>
        <begin position="66"/>
        <end position="103"/>
    </location>
</feature>
<evidence type="ECO:0000256" key="6">
    <source>
        <dbReference type="SAM" id="MobiDB-lite"/>
    </source>
</evidence>
<evidence type="ECO:0000256" key="3">
    <source>
        <dbReference type="ARBA" id="ARBA00023187"/>
    </source>
</evidence>
<evidence type="ECO:0000256" key="1">
    <source>
        <dbReference type="ARBA" id="ARBA00004123"/>
    </source>
</evidence>
<feature type="compositionally biased region" description="Basic and acidic residues" evidence="6">
    <location>
        <begin position="1"/>
        <end position="13"/>
    </location>
</feature>
<dbReference type="OrthoDB" id="10264544at2759"/>
<keyword evidence="2" id="KW-0507">mRNA processing</keyword>
<evidence type="ECO:0000256" key="5">
    <source>
        <dbReference type="SAM" id="Coils"/>
    </source>
</evidence>
<dbReference type="GO" id="GO:0000398">
    <property type="term" value="P:mRNA splicing, via spliceosome"/>
    <property type="evidence" value="ECO:0007669"/>
    <property type="project" value="InterPro"/>
</dbReference>
<reference evidence="9 10" key="1">
    <citation type="submission" date="2016-08" db="EMBL/GenBank/DDBJ databases">
        <title>Draft genome sequence of allopolyploid Zygosaccharomyces rouxii.</title>
        <authorList>
            <person name="Watanabe J."/>
            <person name="Uehara K."/>
            <person name="Mogi Y."/>
            <person name="Tsukioka Y."/>
        </authorList>
    </citation>
    <scope>NUCLEOTIDE SEQUENCE [LARGE SCALE GENOMIC DNA]</scope>
    <source>
        <strain evidence="9 10">NBRC 110957</strain>
    </source>
</reference>
<evidence type="ECO:0000313" key="9">
    <source>
        <dbReference type="EMBL" id="GAV51673.1"/>
    </source>
</evidence>
<name>A0A1Q3A7S7_ZYGRO</name>
<evidence type="ECO:0000259" key="8">
    <source>
        <dbReference type="Pfam" id="PF08572"/>
    </source>
</evidence>
<dbReference type="CDD" id="cd24162">
    <property type="entry name" value="Prp3_C"/>
    <property type="match status" value="1"/>
</dbReference>
<dbReference type="Pfam" id="PF08572">
    <property type="entry name" value="PRP3"/>
    <property type="match status" value="1"/>
</dbReference>
<dbReference type="Pfam" id="PF06544">
    <property type="entry name" value="Prp3_C"/>
    <property type="match status" value="1"/>
</dbReference>
<comment type="subcellular location">
    <subcellularLocation>
        <location evidence="1">Nucleus</location>
    </subcellularLocation>
</comment>
<evidence type="ECO:0000256" key="2">
    <source>
        <dbReference type="ARBA" id="ARBA00022664"/>
    </source>
</evidence>
<feature type="region of interest" description="Disordered" evidence="6">
    <location>
        <begin position="1"/>
        <end position="20"/>
    </location>
</feature>
<keyword evidence="3" id="KW-0508">mRNA splicing</keyword>
<dbReference type="EMBL" id="BDGX01000032">
    <property type="protein sequence ID" value="GAV51673.1"/>
    <property type="molecule type" value="Genomic_DNA"/>
</dbReference>
<gene>
    <name evidence="9" type="ORF">ZYGR_0AF01440</name>
</gene>
<keyword evidence="5" id="KW-0175">Coiled coil</keyword>
<dbReference type="AlphaFoldDB" id="A0A1Q3A7S7"/>
<accession>A0A1Q3A7S7</accession>
<proteinExistence type="predicted"/>
<dbReference type="PANTHER" id="PTHR14212">
    <property type="entry name" value="U4/U6-ASSOCIATED RNA SPLICING FACTOR-RELATED"/>
    <property type="match status" value="1"/>
</dbReference>
<dbReference type="Proteomes" id="UP000187013">
    <property type="component" value="Unassembled WGS sequence"/>
</dbReference>
<feature type="domain" description="Small nuclear ribonucleoprotein Prp3 C-terminal" evidence="7">
    <location>
        <begin position="292"/>
        <end position="415"/>
    </location>
</feature>
<dbReference type="GO" id="GO:0046540">
    <property type="term" value="C:U4/U6 x U5 tri-snRNP complex"/>
    <property type="evidence" value="ECO:0007669"/>
    <property type="project" value="InterPro"/>
</dbReference>
<evidence type="ECO:0000313" key="10">
    <source>
        <dbReference type="Proteomes" id="UP000187013"/>
    </source>
</evidence>
<evidence type="ECO:0000256" key="4">
    <source>
        <dbReference type="ARBA" id="ARBA00023242"/>
    </source>
</evidence>